<dbReference type="PATRIC" id="fig|1094491.5.peg.593"/>
<dbReference type="Proteomes" id="UP000014038">
    <property type="component" value="Chromosome"/>
</dbReference>
<dbReference type="PANTHER" id="PTHR39962:SF1">
    <property type="entry name" value="LPXI FAMILY PROTEIN"/>
    <property type="match status" value="1"/>
</dbReference>
<keyword evidence="3" id="KW-0548">Nucleotidyltransferase</keyword>
<dbReference type="HOGENOM" id="CLU_085042_0_0_5"/>
<sequence>MSFSGTKSFFPGRVAIVAGSGVLPSVVAQALEESGQKPFLVLLRGEADAVLYNSYERCELSIRELARLFKILKEAEICNIILAGGVKKRPTLLQLRPDWTTLLALPKLFKVLGGGDDALLKICIQVIEAHGFRVVGAHEVVPNLLAPIEFNLTSRRSTQKENIDIRLAVRATKLLGQLDVGQAAVVINGRVVALEGAEGTDDMLRRVREMRERKKIPLKGGVLVKSAKPQQDHRVDLPSIGPTTVINVAKSGLVGIAVEANKSLILSLRETIEEANKHSLFIETFEKFDDK</sequence>
<organism evidence="3 4">
    <name type="scientific">Bartonella bovis 91-4</name>
    <dbReference type="NCBI Taxonomy" id="1094491"/>
    <lineage>
        <taxon>Bacteria</taxon>
        <taxon>Pseudomonadati</taxon>
        <taxon>Pseudomonadota</taxon>
        <taxon>Alphaproteobacteria</taxon>
        <taxon>Hyphomicrobiales</taxon>
        <taxon>Bartonellaceae</taxon>
        <taxon>Bartonella</taxon>
    </lineage>
</organism>
<dbReference type="AlphaFoldDB" id="N6UIF2"/>
<feature type="domain" description="LpxI N-terminal" evidence="2">
    <location>
        <begin position="13"/>
        <end position="144"/>
    </location>
</feature>
<comment type="caution">
    <text evidence="3">The sequence shown here is derived from an EMBL/GenBank/DDBJ whole genome shotgun (WGS) entry which is preliminary data.</text>
</comment>
<dbReference type="Pfam" id="PF06230">
    <property type="entry name" value="LpxI_C"/>
    <property type="match status" value="1"/>
</dbReference>
<feature type="domain" description="LpxI C-terminal" evidence="1">
    <location>
        <begin position="152"/>
        <end position="282"/>
    </location>
</feature>
<dbReference type="STRING" id="1094491.BBbe_05500"/>
<dbReference type="InterPro" id="IPR010415">
    <property type="entry name" value="LpxI_C"/>
</dbReference>
<dbReference type="EMBL" id="AGWA01000006">
    <property type="protein sequence ID" value="ENN92244.1"/>
    <property type="molecule type" value="Genomic_DNA"/>
</dbReference>
<dbReference type="InterPro" id="IPR041255">
    <property type="entry name" value="LpxI_N"/>
</dbReference>
<protein>
    <submittedName>
        <fullName evidence="3">Phosphatidate cytidylyltransferase</fullName>
    </submittedName>
</protein>
<dbReference type="Gene3D" id="3.40.140.80">
    <property type="match status" value="1"/>
</dbReference>
<evidence type="ECO:0000259" key="2">
    <source>
        <dbReference type="Pfam" id="PF17930"/>
    </source>
</evidence>
<dbReference type="Pfam" id="PF17930">
    <property type="entry name" value="LpxI_N"/>
    <property type="match status" value="1"/>
</dbReference>
<evidence type="ECO:0000313" key="3">
    <source>
        <dbReference type="EMBL" id="ENN92244.1"/>
    </source>
</evidence>
<proteinExistence type="predicted"/>
<dbReference type="eggNOG" id="COG3494">
    <property type="taxonomic scope" value="Bacteria"/>
</dbReference>
<dbReference type="GO" id="GO:0016779">
    <property type="term" value="F:nucleotidyltransferase activity"/>
    <property type="evidence" value="ECO:0007669"/>
    <property type="project" value="UniProtKB-KW"/>
</dbReference>
<keyword evidence="3" id="KW-0808">Transferase</keyword>
<dbReference type="RefSeq" id="WP_010701109.1">
    <property type="nucleotide sequence ID" value="NZ_CM001844.1"/>
</dbReference>
<gene>
    <name evidence="3" type="primary">cdsA2</name>
    <name evidence="3" type="ORF">BBbe_05500</name>
</gene>
<name>N6UIF2_9HYPH</name>
<evidence type="ECO:0000259" key="1">
    <source>
        <dbReference type="Pfam" id="PF06230"/>
    </source>
</evidence>
<dbReference type="OrthoDB" id="9789836at2"/>
<dbReference type="PANTHER" id="PTHR39962">
    <property type="entry name" value="BLL4848 PROTEIN"/>
    <property type="match status" value="1"/>
</dbReference>
<dbReference type="InterPro" id="IPR043167">
    <property type="entry name" value="LpxI_C_sf"/>
</dbReference>
<dbReference type="Gene3D" id="3.40.50.20">
    <property type="match status" value="1"/>
</dbReference>
<keyword evidence="4" id="KW-1185">Reference proteome</keyword>
<dbReference type="InterPro" id="IPR053174">
    <property type="entry name" value="LpxI"/>
</dbReference>
<reference evidence="3 4" key="1">
    <citation type="journal article" date="2013" name="PLoS Genet.">
        <title>A gene transfer agent and a dynamic repertoire of secretion systems hold the keys to the explosive radiation of the emerging pathogen Bartonella.</title>
        <authorList>
            <person name="Guy L."/>
            <person name="Nystedt B."/>
            <person name="Toft C."/>
            <person name="Zaremba-Niedzwiedzka K."/>
            <person name="Berglund E.C."/>
            <person name="Granberg F."/>
            <person name="Naslund K."/>
            <person name="Eriksson A.S."/>
            <person name="Andersson S.G."/>
        </authorList>
    </citation>
    <scope>NUCLEOTIDE SEQUENCE [LARGE SCALE GENOMIC DNA]</scope>
    <source>
        <strain evidence="3 4">91-4</strain>
    </source>
</reference>
<accession>N6UIF2</accession>
<evidence type="ECO:0000313" key="4">
    <source>
        <dbReference type="Proteomes" id="UP000014038"/>
    </source>
</evidence>